<dbReference type="Proteomes" id="UP000756921">
    <property type="component" value="Unassembled WGS sequence"/>
</dbReference>
<feature type="region of interest" description="Disordered" evidence="5">
    <location>
        <begin position="578"/>
        <end position="732"/>
    </location>
</feature>
<dbReference type="InterPro" id="IPR021109">
    <property type="entry name" value="Peptidase_aspartic_dom_sf"/>
</dbReference>
<dbReference type="EMBL" id="WJXW01000010">
    <property type="protein sequence ID" value="KAF9732638.1"/>
    <property type="molecule type" value="Genomic_DNA"/>
</dbReference>
<gene>
    <name evidence="8" type="ORF">PMIN01_09496</name>
</gene>
<dbReference type="InterPro" id="IPR051694">
    <property type="entry name" value="Immunoregulatory_rcpt-like"/>
</dbReference>
<evidence type="ECO:0000256" key="4">
    <source>
        <dbReference type="ARBA" id="ARBA00023136"/>
    </source>
</evidence>
<feature type="transmembrane region" description="Helical" evidence="6">
    <location>
        <begin position="451"/>
        <end position="474"/>
    </location>
</feature>
<dbReference type="InterPro" id="IPR033121">
    <property type="entry name" value="PEPTIDASE_A1"/>
</dbReference>
<protein>
    <submittedName>
        <fullName evidence="8">Eukaryotic aspartyl protease</fullName>
    </submittedName>
</protein>
<feature type="domain" description="Peptidase A1" evidence="7">
    <location>
        <begin position="70"/>
        <end position="409"/>
    </location>
</feature>
<evidence type="ECO:0000256" key="3">
    <source>
        <dbReference type="ARBA" id="ARBA00022989"/>
    </source>
</evidence>
<dbReference type="SUPFAM" id="SSF50630">
    <property type="entry name" value="Acid proteases"/>
    <property type="match status" value="1"/>
</dbReference>
<dbReference type="Pfam" id="PF00026">
    <property type="entry name" value="Asp"/>
    <property type="match status" value="1"/>
</dbReference>
<sequence length="732" mass="78312">MFARKRAESVNSTTSEPFAPLVVDTTGKWRGNDGSWSTFYINVGDKENNGGGQNFEILPSTHFGVTVLPYPSSWCSGDCPENRGIGTVNGNQTNGLDTDDTTTWKAAGTFDLNLPYWWMGNTTAGAGPVGYYGLDYLGVGQASSESYVAQQMYVAATGAKDFYIGQFGLGPGATNPGGGTGTPVDSILTYFKKSKIIPSVSYGYTAGAKYRKSGSGILGSFVLGGYDESRINMDNRVSIPMPSDKNTSLVVGVQGISYKPDVNVEQNVEGITDTNVKGFLATIDSTFPYLWLPKNICDVFAKKFRLRYDNATNFYYVENASGAQNNDQQNAEVVFKIGSDPSGSDANYASISLPYSAFDLEQFDPENPGNTTKYFPIRRSTNGMSVLGRTFLQEAYLITDYERQNFTVAQVPSLDSQPKATIVPIYDRDYVPPSPTPIPTGGDSEGLSGGAIAGIVIGILAVALGVAFGIFIWWKKRRARNNTPPTYKEATEIDTSAAGNEVKHRRVSELDTDGPGAPKSPLGGFYGEGTERKDLTPFPPISEMDSPPAELYSPPAVAATPHSEGGGLDYFTAGAKLGRRGATRESSANNTPGTPPAFTPIHELPAGDVDSVSVPVPVPSTKGSPTLASGSMAQRDTSATRSQGNIDEVMRREPSPVPLPRDGVAVDATDDEADAHARARAAAEGERRPSHARGASDATVQSDSTVVSQPTPEELESWRHAHDEHPRRPLSE</sequence>
<evidence type="ECO:0000259" key="7">
    <source>
        <dbReference type="PROSITE" id="PS51767"/>
    </source>
</evidence>
<feature type="compositionally biased region" description="Basic and acidic residues" evidence="5">
    <location>
        <begin position="716"/>
        <end position="732"/>
    </location>
</feature>
<feature type="compositionally biased region" description="Polar residues" evidence="5">
    <location>
        <begin position="698"/>
        <end position="711"/>
    </location>
</feature>
<keyword evidence="3 6" id="KW-1133">Transmembrane helix</keyword>
<reference evidence="8" key="1">
    <citation type="journal article" date="2020" name="Mol. Plant Microbe Interact.">
        <title>Genome Sequence of the Biocontrol Agent Coniothyrium minitans strain Conio (IMI 134523).</title>
        <authorList>
            <person name="Patel D."/>
            <person name="Shittu T.A."/>
            <person name="Baroncelli R."/>
            <person name="Muthumeenakshi S."/>
            <person name="Osborne T.H."/>
            <person name="Janganan T.K."/>
            <person name="Sreenivasaprasad S."/>
        </authorList>
    </citation>
    <scope>NUCLEOTIDE SEQUENCE</scope>
    <source>
        <strain evidence="8">Conio</strain>
    </source>
</reference>
<dbReference type="OrthoDB" id="4074350at2759"/>
<organism evidence="8 9">
    <name type="scientific">Paraphaeosphaeria minitans</name>
    <dbReference type="NCBI Taxonomy" id="565426"/>
    <lineage>
        <taxon>Eukaryota</taxon>
        <taxon>Fungi</taxon>
        <taxon>Dikarya</taxon>
        <taxon>Ascomycota</taxon>
        <taxon>Pezizomycotina</taxon>
        <taxon>Dothideomycetes</taxon>
        <taxon>Pleosporomycetidae</taxon>
        <taxon>Pleosporales</taxon>
        <taxon>Massarineae</taxon>
        <taxon>Didymosphaeriaceae</taxon>
        <taxon>Paraphaeosphaeria</taxon>
    </lineage>
</organism>
<evidence type="ECO:0000256" key="2">
    <source>
        <dbReference type="ARBA" id="ARBA00022692"/>
    </source>
</evidence>
<keyword evidence="8" id="KW-0378">Hydrolase</keyword>
<dbReference type="GO" id="GO:0008233">
    <property type="term" value="F:peptidase activity"/>
    <property type="evidence" value="ECO:0007669"/>
    <property type="project" value="UniProtKB-KW"/>
</dbReference>
<dbReference type="PANTHER" id="PTHR15549">
    <property type="entry name" value="PAIRED IMMUNOGLOBULIN-LIKE TYPE 2 RECEPTOR"/>
    <property type="match status" value="1"/>
</dbReference>
<evidence type="ECO:0000313" key="9">
    <source>
        <dbReference type="Proteomes" id="UP000756921"/>
    </source>
</evidence>
<feature type="compositionally biased region" description="Polar residues" evidence="5">
    <location>
        <begin position="621"/>
        <end position="645"/>
    </location>
</feature>
<evidence type="ECO:0000256" key="6">
    <source>
        <dbReference type="SAM" id="Phobius"/>
    </source>
</evidence>
<dbReference type="Gene3D" id="2.40.70.10">
    <property type="entry name" value="Acid Proteases"/>
    <property type="match status" value="1"/>
</dbReference>
<keyword evidence="8" id="KW-0645">Protease</keyword>
<name>A0A9P6KMK3_9PLEO</name>
<dbReference type="AlphaFoldDB" id="A0A9P6KMK3"/>
<evidence type="ECO:0000313" key="8">
    <source>
        <dbReference type="EMBL" id="KAF9732638.1"/>
    </source>
</evidence>
<feature type="compositionally biased region" description="Basic and acidic residues" evidence="5">
    <location>
        <begin position="674"/>
        <end position="689"/>
    </location>
</feature>
<keyword evidence="2 6" id="KW-0812">Transmembrane</keyword>
<dbReference type="GO" id="GO:0016020">
    <property type="term" value="C:membrane"/>
    <property type="evidence" value="ECO:0007669"/>
    <property type="project" value="UniProtKB-SubCell"/>
</dbReference>
<feature type="region of interest" description="Disordered" evidence="5">
    <location>
        <begin position="483"/>
        <end position="550"/>
    </location>
</feature>
<evidence type="ECO:0000256" key="5">
    <source>
        <dbReference type="SAM" id="MobiDB-lite"/>
    </source>
</evidence>
<accession>A0A9P6KMK3</accession>
<keyword evidence="9" id="KW-1185">Reference proteome</keyword>
<dbReference type="GO" id="GO:0071944">
    <property type="term" value="C:cell periphery"/>
    <property type="evidence" value="ECO:0007669"/>
    <property type="project" value="UniProtKB-ARBA"/>
</dbReference>
<keyword evidence="4 6" id="KW-0472">Membrane</keyword>
<comment type="caution">
    <text evidence="8">The sequence shown here is derived from an EMBL/GenBank/DDBJ whole genome shotgun (WGS) entry which is preliminary data.</text>
</comment>
<proteinExistence type="predicted"/>
<comment type="subcellular location">
    <subcellularLocation>
        <location evidence="1">Membrane</location>
        <topology evidence="1">Single-pass membrane protein</topology>
    </subcellularLocation>
</comment>
<dbReference type="PROSITE" id="PS51767">
    <property type="entry name" value="PEPTIDASE_A1"/>
    <property type="match status" value="1"/>
</dbReference>
<evidence type="ECO:0000256" key="1">
    <source>
        <dbReference type="ARBA" id="ARBA00004167"/>
    </source>
</evidence>
<dbReference type="GO" id="GO:0006508">
    <property type="term" value="P:proteolysis"/>
    <property type="evidence" value="ECO:0007669"/>
    <property type="project" value="UniProtKB-KW"/>
</dbReference>